<dbReference type="SUPFAM" id="SSF47090">
    <property type="entry name" value="PGBD-like"/>
    <property type="match status" value="2"/>
</dbReference>
<organism evidence="4 5">
    <name type="scientific">Actibacterium pelagium</name>
    <dbReference type="NCBI Taxonomy" id="2029103"/>
    <lineage>
        <taxon>Bacteria</taxon>
        <taxon>Pseudomonadati</taxon>
        <taxon>Pseudomonadota</taxon>
        <taxon>Alphaproteobacteria</taxon>
        <taxon>Rhodobacterales</taxon>
        <taxon>Roseobacteraceae</taxon>
        <taxon>Actibacterium</taxon>
    </lineage>
</organism>
<dbReference type="InterPro" id="IPR002477">
    <property type="entry name" value="Peptidoglycan-bd-like"/>
</dbReference>
<keyword evidence="1" id="KW-0175">Coiled coil</keyword>
<dbReference type="InterPro" id="IPR036366">
    <property type="entry name" value="PGBDSf"/>
</dbReference>
<feature type="domain" description="Peptidoglycan binding-like" evidence="3">
    <location>
        <begin position="307"/>
        <end position="357"/>
    </location>
</feature>
<reference evidence="4" key="1">
    <citation type="journal article" date="2014" name="Int. J. Syst. Evol. Microbiol.">
        <title>Complete genome sequence of Corynebacterium casei LMG S-19264T (=DSM 44701T), isolated from a smear-ripened cheese.</title>
        <authorList>
            <consortium name="US DOE Joint Genome Institute (JGI-PGF)"/>
            <person name="Walter F."/>
            <person name="Albersmeier A."/>
            <person name="Kalinowski J."/>
            <person name="Ruckert C."/>
        </authorList>
    </citation>
    <scope>NUCLEOTIDE SEQUENCE</scope>
    <source>
        <strain evidence="4">CGMCC 1.16012</strain>
    </source>
</reference>
<feature type="signal peptide" evidence="2">
    <location>
        <begin position="1"/>
        <end position="20"/>
    </location>
</feature>
<proteinExistence type="predicted"/>
<dbReference type="EMBL" id="BMKN01000002">
    <property type="protein sequence ID" value="GGE52314.1"/>
    <property type="molecule type" value="Genomic_DNA"/>
</dbReference>
<keyword evidence="2" id="KW-0732">Signal</keyword>
<feature type="coiled-coil region" evidence="1">
    <location>
        <begin position="352"/>
        <end position="386"/>
    </location>
</feature>
<dbReference type="Gene3D" id="3.40.50.1460">
    <property type="match status" value="1"/>
</dbReference>
<dbReference type="Gene3D" id="1.10.101.10">
    <property type="entry name" value="PGBD-like superfamily/PGBD"/>
    <property type="match status" value="2"/>
</dbReference>
<dbReference type="Pfam" id="PF01471">
    <property type="entry name" value="PG_binding_1"/>
    <property type="match status" value="2"/>
</dbReference>
<evidence type="ECO:0000313" key="4">
    <source>
        <dbReference type="EMBL" id="GGE52314.1"/>
    </source>
</evidence>
<gene>
    <name evidence="4" type="primary">lytE3</name>
    <name evidence="4" type="ORF">GCM10011517_20120</name>
</gene>
<keyword evidence="5" id="KW-1185">Reference proteome</keyword>
<evidence type="ECO:0000259" key="3">
    <source>
        <dbReference type="Pfam" id="PF01471"/>
    </source>
</evidence>
<dbReference type="RefSeq" id="WP_095593956.1">
    <property type="nucleotide sequence ID" value="NZ_BMKN01000002.1"/>
</dbReference>
<sequence length="560" mass="61665">MRNFLTTTALALSLAGPVVAADVALVIGNSAYRELPRNPRGDRVVSPARELRDLGVRVIDGRNLRASPLDDSFADLVKVLSDRPGPHRVAVILSGQFAETANDSYFLPIDAKDDIDLASVRDEGLPLSAVLAVLADYPGEALLLLGEGRDSGDLGPFLSYGITLPDVPQGVTVLQGPASDIADFVQEVLTEGDAPTVEAAEVDHGLIASGYMPAGRVFFGTSAPVAAPTAPPVISTPAPVVNINEPALWETTRKADTVAAYRNYLDAFPEGPNAATARAMIKEIETEPFRAERLAEQDLRLSRDAKRSIQRNLNLLDYDPRGIDGLFGPGSRRAIQSWQRDNRFPATSYLTGNQIALLNSQAERRAAELEEEARQRQEQRDREDRAYWEKTGALGDAPGLRAYLNRYPDGQFAEVAQERLRVIEEAARAEADRRESIAWEQASQINTVEGYQAFINDFPGGRLAEEAQARIDAMTRDPAEVAAEERARQIEENLNLSRRTRTVVEDRLAKMGLKPGKVDGEFTDETRRAIRRYQDARNMEVTGYLNQQTIVRLMADSLFR</sequence>
<evidence type="ECO:0000313" key="5">
    <source>
        <dbReference type="Proteomes" id="UP000606730"/>
    </source>
</evidence>
<feature type="domain" description="Peptidoglycan binding-like" evidence="3">
    <location>
        <begin position="504"/>
        <end position="553"/>
    </location>
</feature>
<accession>A0A917AHP8</accession>
<name>A0A917AHP8_9RHOB</name>
<dbReference type="AlphaFoldDB" id="A0A917AHP8"/>
<evidence type="ECO:0000256" key="2">
    <source>
        <dbReference type="SAM" id="SignalP"/>
    </source>
</evidence>
<comment type="caution">
    <text evidence="4">The sequence shown here is derived from an EMBL/GenBank/DDBJ whole genome shotgun (WGS) entry which is preliminary data.</text>
</comment>
<dbReference type="InterPro" id="IPR036365">
    <property type="entry name" value="PGBD-like_sf"/>
</dbReference>
<dbReference type="OrthoDB" id="8092964at2"/>
<reference evidence="4" key="2">
    <citation type="submission" date="2020-09" db="EMBL/GenBank/DDBJ databases">
        <authorList>
            <person name="Sun Q."/>
            <person name="Zhou Y."/>
        </authorList>
    </citation>
    <scope>NUCLEOTIDE SEQUENCE</scope>
    <source>
        <strain evidence="4">CGMCC 1.16012</strain>
    </source>
</reference>
<evidence type="ECO:0000256" key="1">
    <source>
        <dbReference type="SAM" id="Coils"/>
    </source>
</evidence>
<protein>
    <submittedName>
        <fullName evidence="4">Peptidoglycan-binding protein</fullName>
    </submittedName>
</protein>
<dbReference type="Proteomes" id="UP000606730">
    <property type="component" value="Unassembled WGS sequence"/>
</dbReference>
<feature type="chain" id="PRO_5037299230" evidence="2">
    <location>
        <begin position="21"/>
        <end position="560"/>
    </location>
</feature>